<feature type="domain" description="DYW" evidence="3">
    <location>
        <begin position="648"/>
        <end position="740"/>
    </location>
</feature>
<dbReference type="PANTHER" id="PTHR24015:SF548">
    <property type="entry name" value="OS08G0340900 PROTEIN"/>
    <property type="match status" value="1"/>
</dbReference>
<dbReference type="Proteomes" id="UP001141806">
    <property type="component" value="Unassembled WGS sequence"/>
</dbReference>
<dbReference type="NCBIfam" id="TIGR00756">
    <property type="entry name" value="PPR"/>
    <property type="match status" value="7"/>
</dbReference>
<keyword evidence="1" id="KW-0677">Repeat</keyword>
<sequence>MRPLRLGCWHLSTSTWRKRRIIDATDNYFQNHRLQLLLSSFYLCCYTSLSSTAISITSNFGQRECLSFYNRLLQSCGCLDSLKQIHASLSIIGFIRENPHLSAQIIIKYSLFNDWGSARFLFDEISETKSFLWNTMIRAYTNGDHFTEALELYSLMRNMGIGPNNYTFPFVLKSCALKSLSLEGRLVHADAIKTGFESDLYFKAALVDMYAKCGETDDGRRVFDTMLNRDLVCWTAMITAYEQSERPDESLILFREMQEEGLAPDSVTVVSVASAVSQLGHARRAQSVHAHVVRKGFLEDMFVGNSIIAMYARCDHVEEARLVFDLMEERDGISWNSMISGYTQNGRASEALLLFDQMQVSGVKPNIVTALVAVSACSYLGSLRLGRKLHGFIINRRMAINATLWNAIIDMYAKCGDLDTAIHMFNNSSSSQRNVSSWNAMIAGYGMHGYGKEALDLYLQMLEEGIQPSHITFTSILSACSHAGLVNEGRKCFEDMKIFSVTPEVKHYTCMVDMLGRAGLLQEALGLIKEMPLEPNDGVWGALLLACRIHGNAELGELAAKNLFHLEPDHSGYYVLMSNIYAASSKWQEVGKLRQDMKDKGLRKPAAFSVIEFGGEVHGFHTADQSHPQFWEVYRKVEHLMVEMKMVGYMSDLSCVLHDVEEEDKEHILNYHSEKLAVAFGIMNINPGMPIQVTKNLRVCNDCHSSFKFISHVYQRKIIVRDANRFHHFKTGSCSCNDYW</sequence>
<dbReference type="GO" id="GO:0009451">
    <property type="term" value="P:RNA modification"/>
    <property type="evidence" value="ECO:0007669"/>
    <property type="project" value="InterPro"/>
</dbReference>
<dbReference type="FunFam" id="1.25.40.10:FF:000366">
    <property type="entry name" value="Pentatricopeptide (PPR) repeat-containing protein"/>
    <property type="match status" value="1"/>
</dbReference>
<dbReference type="InterPro" id="IPR032867">
    <property type="entry name" value="DYW_dom"/>
</dbReference>
<dbReference type="EMBL" id="JAMYWD010000010">
    <property type="protein sequence ID" value="KAJ4958311.1"/>
    <property type="molecule type" value="Genomic_DNA"/>
</dbReference>
<proteinExistence type="predicted"/>
<dbReference type="FunFam" id="1.25.40.10:FF:000073">
    <property type="entry name" value="Pentatricopeptide repeat-containing protein chloroplastic"/>
    <property type="match status" value="1"/>
</dbReference>
<evidence type="ECO:0000256" key="2">
    <source>
        <dbReference type="PROSITE-ProRule" id="PRU00708"/>
    </source>
</evidence>
<feature type="repeat" description="PPR" evidence="2">
    <location>
        <begin position="230"/>
        <end position="264"/>
    </location>
</feature>
<dbReference type="InterPro" id="IPR011990">
    <property type="entry name" value="TPR-like_helical_dom_sf"/>
</dbReference>
<feature type="repeat" description="PPR" evidence="2">
    <location>
        <begin position="129"/>
        <end position="163"/>
    </location>
</feature>
<protein>
    <recommendedName>
        <fullName evidence="3">DYW domain-containing protein</fullName>
    </recommendedName>
</protein>
<evidence type="ECO:0000256" key="1">
    <source>
        <dbReference type="ARBA" id="ARBA00022737"/>
    </source>
</evidence>
<dbReference type="PANTHER" id="PTHR24015">
    <property type="entry name" value="OS07G0578800 PROTEIN-RELATED"/>
    <property type="match status" value="1"/>
</dbReference>
<keyword evidence="5" id="KW-1185">Reference proteome</keyword>
<reference evidence="4" key="1">
    <citation type="journal article" date="2023" name="Plant J.">
        <title>The genome of the king protea, Protea cynaroides.</title>
        <authorList>
            <person name="Chang J."/>
            <person name="Duong T.A."/>
            <person name="Schoeman C."/>
            <person name="Ma X."/>
            <person name="Roodt D."/>
            <person name="Barker N."/>
            <person name="Li Z."/>
            <person name="Van de Peer Y."/>
            <person name="Mizrachi E."/>
        </authorList>
    </citation>
    <scope>NUCLEOTIDE SEQUENCE</scope>
    <source>
        <tissue evidence="4">Young leaves</tissue>
    </source>
</reference>
<feature type="repeat" description="PPR" evidence="2">
    <location>
        <begin position="401"/>
        <end position="431"/>
    </location>
</feature>
<evidence type="ECO:0000313" key="5">
    <source>
        <dbReference type="Proteomes" id="UP001141806"/>
    </source>
</evidence>
<dbReference type="Pfam" id="PF01535">
    <property type="entry name" value="PPR"/>
    <property type="match status" value="3"/>
</dbReference>
<dbReference type="GO" id="GO:0003723">
    <property type="term" value="F:RNA binding"/>
    <property type="evidence" value="ECO:0007669"/>
    <property type="project" value="InterPro"/>
</dbReference>
<dbReference type="InterPro" id="IPR002885">
    <property type="entry name" value="PPR_rpt"/>
</dbReference>
<comment type="caution">
    <text evidence="4">The sequence shown here is derived from an EMBL/GenBank/DDBJ whole genome shotgun (WGS) entry which is preliminary data.</text>
</comment>
<name>A0A9Q0H1V1_9MAGN</name>
<dbReference type="Pfam" id="PF20431">
    <property type="entry name" value="E_motif"/>
    <property type="match status" value="1"/>
</dbReference>
<dbReference type="OrthoDB" id="185373at2759"/>
<feature type="repeat" description="PPR" evidence="2">
    <location>
        <begin position="434"/>
        <end position="468"/>
    </location>
</feature>
<dbReference type="FunFam" id="1.25.40.10:FF:000682">
    <property type="entry name" value="Pentatricopeptide repeat-containing protein At3g16610"/>
    <property type="match status" value="1"/>
</dbReference>
<dbReference type="AlphaFoldDB" id="A0A9Q0H1V1"/>
<dbReference type="InterPro" id="IPR046960">
    <property type="entry name" value="PPR_At4g14850-like_plant"/>
</dbReference>
<dbReference type="Gene3D" id="1.25.40.10">
    <property type="entry name" value="Tetratricopeptide repeat domain"/>
    <property type="match status" value="4"/>
</dbReference>
<dbReference type="InterPro" id="IPR046848">
    <property type="entry name" value="E_motif"/>
</dbReference>
<dbReference type="FunFam" id="1.25.40.10:FF:000144">
    <property type="entry name" value="Pentatricopeptide repeat-containing protein, mitochondrial"/>
    <property type="match status" value="1"/>
</dbReference>
<gene>
    <name evidence="4" type="ORF">NE237_025422</name>
</gene>
<organism evidence="4 5">
    <name type="scientific">Protea cynaroides</name>
    <dbReference type="NCBI Taxonomy" id="273540"/>
    <lineage>
        <taxon>Eukaryota</taxon>
        <taxon>Viridiplantae</taxon>
        <taxon>Streptophyta</taxon>
        <taxon>Embryophyta</taxon>
        <taxon>Tracheophyta</taxon>
        <taxon>Spermatophyta</taxon>
        <taxon>Magnoliopsida</taxon>
        <taxon>Proteales</taxon>
        <taxon>Proteaceae</taxon>
        <taxon>Protea</taxon>
    </lineage>
</organism>
<dbReference type="Pfam" id="PF13041">
    <property type="entry name" value="PPR_2"/>
    <property type="match status" value="4"/>
</dbReference>
<evidence type="ECO:0000259" key="3">
    <source>
        <dbReference type="Pfam" id="PF14432"/>
    </source>
</evidence>
<feature type="repeat" description="PPR" evidence="2">
    <location>
        <begin position="331"/>
        <end position="365"/>
    </location>
</feature>
<dbReference type="Pfam" id="PF14432">
    <property type="entry name" value="DYW_deaminase"/>
    <property type="match status" value="1"/>
</dbReference>
<accession>A0A9Q0H1V1</accession>
<dbReference type="GO" id="GO:0008270">
    <property type="term" value="F:zinc ion binding"/>
    <property type="evidence" value="ECO:0007669"/>
    <property type="project" value="InterPro"/>
</dbReference>
<feature type="repeat" description="PPR" evidence="2">
    <location>
        <begin position="469"/>
        <end position="503"/>
    </location>
</feature>
<dbReference type="PROSITE" id="PS51375">
    <property type="entry name" value="PPR"/>
    <property type="match status" value="6"/>
</dbReference>
<evidence type="ECO:0000313" key="4">
    <source>
        <dbReference type="EMBL" id="KAJ4958311.1"/>
    </source>
</evidence>